<gene>
    <name evidence="1" type="ORF">SAMN00808754_2014</name>
</gene>
<dbReference type="RefSeq" id="WP_084665591.1">
    <property type="nucleotide sequence ID" value="NZ_LT838272.1"/>
</dbReference>
<dbReference type="SUPFAM" id="SSF159245">
    <property type="entry name" value="AttH-like"/>
    <property type="match status" value="1"/>
</dbReference>
<name>A0A1W1VWZ5_9FIRM</name>
<evidence type="ECO:0008006" key="3">
    <source>
        <dbReference type="Google" id="ProtNLM"/>
    </source>
</evidence>
<dbReference type="InterPro" id="IPR023374">
    <property type="entry name" value="AttH-like_dom_sf"/>
</dbReference>
<protein>
    <recommendedName>
        <fullName evidence="3">Hydroxyneurosporene synthase (CrtC)</fullName>
    </recommendedName>
</protein>
<reference evidence="1 2" key="1">
    <citation type="submission" date="2017-04" db="EMBL/GenBank/DDBJ databases">
        <authorList>
            <person name="Afonso C.L."/>
            <person name="Miller P.J."/>
            <person name="Scott M.A."/>
            <person name="Spackman E."/>
            <person name="Goraichik I."/>
            <person name="Dimitrov K.M."/>
            <person name="Suarez D.L."/>
            <person name="Swayne D.E."/>
        </authorList>
    </citation>
    <scope>NUCLEOTIDE SEQUENCE [LARGE SCALE GENOMIC DNA]</scope>
    <source>
        <strain evidence="1 2">ToBE</strain>
    </source>
</reference>
<dbReference type="EMBL" id="LT838272">
    <property type="protein sequence ID" value="SMB97892.1"/>
    <property type="molecule type" value="Genomic_DNA"/>
</dbReference>
<dbReference type="Gene3D" id="2.40.370.10">
    <property type="entry name" value="AttH-like domain"/>
    <property type="match status" value="1"/>
</dbReference>
<dbReference type="STRING" id="698762.SAMN00808754_2014"/>
<evidence type="ECO:0000313" key="1">
    <source>
        <dbReference type="EMBL" id="SMB97892.1"/>
    </source>
</evidence>
<organism evidence="1 2">
    <name type="scientific">Thermanaeromonas toyohensis ToBE</name>
    <dbReference type="NCBI Taxonomy" id="698762"/>
    <lineage>
        <taxon>Bacteria</taxon>
        <taxon>Bacillati</taxon>
        <taxon>Bacillota</taxon>
        <taxon>Clostridia</taxon>
        <taxon>Neomoorellales</taxon>
        <taxon>Neomoorellaceae</taxon>
        <taxon>Thermanaeromonas</taxon>
    </lineage>
</organism>
<accession>A0A1W1VWZ5</accession>
<keyword evidence="2" id="KW-1185">Reference proteome</keyword>
<sequence>MRESTFSFWQDAEFNALIDKPLTVEDDAYHPPREGETLEESWLFEILTPDHLYFRVAFTLSNMSSSPPAYHKLAWWVGGEKNTESIEVGPQDFTASTERCQLKIGPSRAEYTGNKYSLYLESTRVTGELEFFPLLAGWQPGIGRVAYGDQGLRYIYWQVPVPRASVQGEVSLEGKRYKIEGIGYHDHRRCNFPLPEALEGARIIRFYTDEYTLLAADFWGNLLYSRRHIQALYLAKGSEMKLSTSKVESNLVDTQGSSSLELRTGTDPMVTFKLNTTHLLGEKGSFRVERGSGFLRLATTPEEESQGWGVLETFIIG</sequence>
<dbReference type="OrthoDB" id="5491608at2"/>
<dbReference type="AlphaFoldDB" id="A0A1W1VWZ5"/>
<evidence type="ECO:0000313" key="2">
    <source>
        <dbReference type="Proteomes" id="UP000192569"/>
    </source>
</evidence>
<dbReference type="Proteomes" id="UP000192569">
    <property type="component" value="Chromosome I"/>
</dbReference>
<proteinExistence type="predicted"/>